<comment type="caution">
    <text evidence="1">The sequence shown here is derived from an EMBL/GenBank/DDBJ whole genome shotgun (WGS) entry which is preliminary data.</text>
</comment>
<keyword evidence="2" id="KW-1185">Reference proteome</keyword>
<dbReference type="AlphaFoldDB" id="A0A4Z2EMI4"/>
<organism evidence="1 2">
    <name type="scientific">Liparis tanakae</name>
    <name type="common">Tanaka's snailfish</name>
    <dbReference type="NCBI Taxonomy" id="230148"/>
    <lineage>
        <taxon>Eukaryota</taxon>
        <taxon>Metazoa</taxon>
        <taxon>Chordata</taxon>
        <taxon>Craniata</taxon>
        <taxon>Vertebrata</taxon>
        <taxon>Euteleostomi</taxon>
        <taxon>Actinopterygii</taxon>
        <taxon>Neopterygii</taxon>
        <taxon>Teleostei</taxon>
        <taxon>Neoteleostei</taxon>
        <taxon>Acanthomorphata</taxon>
        <taxon>Eupercaria</taxon>
        <taxon>Perciformes</taxon>
        <taxon>Cottioidei</taxon>
        <taxon>Cottales</taxon>
        <taxon>Liparidae</taxon>
        <taxon>Liparis</taxon>
    </lineage>
</organism>
<protein>
    <submittedName>
        <fullName evidence="1">Uncharacterized protein</fullName>
    </submittedName>
</protein>
<evidence type="ECO:0000313" key="1">
    <source>
        <dbReference type="EMBL" id="TNN30096.1"/>
    </source>
</evidence>
<reference evidence="1 2" key="1">
    <citation type="submission" date="2019-03" db="EMBL/GenBank/DDBJ databases">
        <title>First draft genome of Liparis tanakae, snailfish: a comprehensive survey of snailfish specific genes.</title>
        <authorList>
            <person name="Kim W."/>
            <person name="Song I."/>
            <person name="Jeong J.-H."/>
            <person name="Kim D."/>
            <person name="Kim S."/>
            <person name="Ryu S."/>
            <person name="Song J.Y."/>
            <person name="Lee S.K."/>
        </authorList>
    </citation>
    <scope>NUCLEOTIDE SEQUENCE [LARGE SCALE GENOMIC DNA]</scope>
    <source>
        <tissue evidence="1">Muscle</tissue>
    </source>
</reference>
<dbReference type="Proteomes" id="UP000314294">
    <property type="component" value="Unassembled WGS sequence"/>
</dbReference>
<proteinExistence type="predicted"/>
<dbReference type="OrthoDB" id="9949493at2759"/>
<evidence type="ECO:0000313" key="2">
    <source>
        <dbReference type="Proteomes" id="UP000314294"/>
    </source>
</evidence>
<name>A0A4Z2EMI4_9TELE</name>
<accession>A0A4Z2EMI4</accession>
<dbReference type="EMBL" id="SRLO01004863">
    <property type="protein sequence ID" value="TNN30096.1"/>
    <property type="molecule type" value="Genomic_DNA"/>
</dbReference>
<gene>
    <name evidence="1" type="ORF">EYF80_059755</name>
</gene>
<sequence>MAPLAAFPRRQTLTGRQLEPLAAAPPGQTLNFLSLARNGETSCNNWRLPPWFLLRDHLMGLDGASGTPPLHAASRFPQCTANITTKMADAMEEYEKEAGCVPILHPEVCSPDGASPRGHTRRRTSGRGARGLRVFESLVWRLRCPLQEQRGGGGGTVLTVLTVLTLAPSSPSSHG</sequence>